<dbReference type="OrthoDB" id="10003767at2759"/>
<evidence type="ECO:0000256" key="1">
    <source>
        <dbReference type="SAM" id="MobiDB-lite"/>
    </source>
</evidence>
<evidence type="ECO:0000313" key="4">
    <source>
        <dbReference type="Proteomes" id="UP000283895"/>
    </source>
</evidence>
<keyword evidence="4" id="KW-1185">Reference proteome</keyword>
<proteinExistence type="predicted"/>
<dbReference type="STRING" id="356882.A0A423W208"/>
<gene>
    <name evidence="3" type="ORF">VMCG_06830</name>
</gene>
<dbReference type="Pfam" id="PF01636">
    <property type="entry name" value="APH"/>
    <property type="match status" value="1"/>
</dbReference>
<comment type="caution">
    <text evidence="3">The sequence shown here is derived from an EMBL/GenBank/DDBJ whole genome shotgun (WGS) entry which is preliminary data.</text>
</comment>
<dbReference type="SUPFAM" id="SSF56112">
    <property type="entry name" value="Protein kinase-like (PK-like)"/>
    <property type="match status" value="1"/>
</dbReference>
<feature type="compositionally biased region" description="Low complexity" evidence="1">
    <location>
        <begin position="463"/>
        <end position="475"/>
    </location>
</feature>
<feature type="domain" description="Aminoglycoside phosphotransferase" evidence="2">
    <location>
        <begin position="60"/>
        <end position="336"/>
    </location>
</feature>
<organism evidence="3 4">
    <name type="scientific">Cytospora schulzeri</name>
    <dbReference type="NCBI Taxonomy" id="448051"/>
    <lineage>
        <taxon>Eukaryota</taxon>
        <taxon>Fungi</taxon>
        <taxon>Dikarya</taxon>
        <taxon>Ascomycota</taxon>
        <taxon>Pezizomycotina</taxon>
        <taxon>Sordariomycetes</taxon>
        <taxon>Sordariomycetidae</taxon>
        <taxon>Diaporthales</taxon>
        <taxon>Cytosporaceae</taxon>
        <taxon>Cytospora</taxon>
    </lineage>
</organism>
<dbReference type="PANTHER" id="PTHR21310">
    <property type="entry name" value="AMINOGLYCOSIDE PHOSPHOTRANSFERASE-RELATED-RELATED"/>
    <property type="match status" value="1"/>
</dbReference>
<evidence type="ECO:0000259" key="2">
    <source>
        <dbReference type="Pfam" id="PF01636"/>
    </source>
</evidence>
<reference evidence="3 4" key="1">
    <citation type="submission" date="2015-09" db="EMBL/GenBank/DDBJ databases">
        <title>Host preference determinants of Valsa canker pathogens revealed by comparative genomics.</title>
        <authorList>
            <person name="Yin Z."/>
            <person name="Huang L."/>
        </authorList>
    </citation>
    <scope>NUCLEOTIDE SEQUENCE [LARGE SCALE GENOMIC DNA]</scope>
    <source>
        <strain evidence="3 4">03-1</strain>
    </source>
</reference>
<dbReference type="InterPro" id="IPR011009">
    <property type="entry name" value="Kinase-like_dom_sf"/>
</dbReference>
<name>A0A423W208_9PEZI</name>
<dbReference type="AlphaFoldDB" id="A0A423W208"/>
<dbReference type="InterPro" id="IPR051678">
    <property type="entry name" value="AGP_Transferase"/>
</dbReference>
<protein>
    <recommendedName>
        <fullName evidence="2">Aminoglycoside phosphotransferase domain-containing protein</fullName>
    </recommendedName>
</protein>
<dbReference type="Proteomes" id="UP000283895">
    <property type="component" value="Unassembled WGS sequence"/>
</dbReference>
<accession>A0A423W208</accession>
<dbReference type="PANTHER" id="PTHR21310:SF56">
    <property type="entry name" value="AMINOGLYCOSIDE PHOSPHOTRANSFERASE DOMAIN-CONTAINING PROTEIN"/>
    <property type="match status" value="1"/>
</dbReference>
<sequence length="630" mass="70916">MESPRLENSQKLMTQNDTMQDIVTWNFDGHVPQLKELCRRLWPGAQHDKTVIRHLGSSMNRVFEVGITDPSSGRSKEFILRYPCKRNPAMNYSESFSSILTRQVAMLRWLEQNTLLETARVLCYDATENNPIRTPYMIQDRLPGKSLQEVLTATPEELSIEKRLDLALALGRFFRNMRSITSSRAGKVVAAGTRPEPKGCDPFIAIQPFGAWSDPADEGDMGLMNFPRSSRLSCDIALAQSEPAWLKTKDVLVNAFSRRIFQYEARDGPERCVDFTGPLETGRGIMQRLINAGLFEDADDDEFSLCHAGLSPRHIMVDLSKTGNDILTGIVDWDDAIFAPGFVSCVPPVWLWAPSTLAHVPRCDDIAGPRETIEHNLTGPETPDLTRVKAAFDKEAGDFFVGRAYSRRYIYARALLYWVQCENSYEAKQSDELLKECQTWLYSDKFANDSRPDVADEGGSGAGDASDAASETGSDQTSEDEGKLTITIVETAEPGEQSDYKRRRVAEAITQVTGDSRDATRCQWSPGSLMAENQMLRKRIEELERMVVTAGRQTTKDEPARRDGITAQQPQVTVHMQVPRPVFLRPESTLLTSSPQALLRADFDIERAAPRVPRDNFLRHFIRTFLRCYP</sequence>
<feature type="region of interest" description="Disordered" evidence="1">
    <location>
        <begin position="451"/>
        <end position="503"/>
    </location>
</feature>
<dbReference type="InterPro" id="IPR002575">
    <property type="entry name" value="Aminoglycoside_PTrfase"/>
</dbReference>
<evidence type="ECO:0000313" key="3">
    <source>
        <dbReference type="EMBL" id="ROV97354.1"/>
    </source>
</evidence>
<dbReference type="EMBL" id="LKEA01000029">
    <property type="protein sequence ID" value="ROV97354.1"/>
    <property type="molecule type" value="Genomic_DNA"/>
</dbReference>